<dbReference type="STRING" id="984485.A0A1E4RFY8"/>
<keyword evidence="1" id="KW-0863">Zinc-finger</keyword>
<dbReference type="GeneID" id="30997339"/>
<evidence type="ECO:0000313" key="4">
    <source>
        <dbReference type="Proteomes" id="UP000095085"/>
    </source>
</evidence>
<evidence type="ECO:0000256" key="1">
    <source>
        <dbReference type="PROSITE-ProRule" id="PRU00042"/>
    </source>
</evidence>
<dbReference type="GO" id="GO:0008270">
    <property type="term" value="F:zinc ion binding"/>
    <property type="evidence" value="ECO:0007669"/>
    <property type="project" value="UniProtKB-KW"/>
</dbReference>
<dbReference type="Proteomes" id="UP000095085">
    <property type="component" value="Unassembled WGS sequence"/>
</dbReference>
<keyword evidence="4" id="KW-1185">Reference proteome</keyword>
<dbReference type="RefSeq" id="XP_020075244.1">
    <property type="nucleotide sequence ID" value="XM_020222790.1"/>
</dbReference>
<protein>
    <recommendedName>
        <fullName evidence="2">C2H2-type domain-containing protein</fullName>
    </recommendedName>
</protein>
<dbReference type="EMBL" id="KV454543">
    <property type="protein sequence ID" value="ODV66177.1"/>
    <property type="molecule type" value="Genomic_DNA"/>
</dbReference>
<keyword evidence="1" id="KW-0862">Zinc</keyword>
<dbReference type="AlphaFoldDB" id="A0A1E4RFY8"/>
<sequence length="326" mass="37538">MLGLKNDIRFNLIINKHLLSVKVNVYQLVQYLLLKPFELFPKNIKNEEIVNKRKGPTNCAADDLELQFNNEEFLNSYLPFSLESDLNDYEVTFDQLYDYSFKQEVPMYLPPPAPPVAPPVVVPAMPPALVPVPASHFTLNMIGLENNYFKDFNQPMNQSPQSSKSSDLSPLDEEFLKQGFYLESQKRPFEEEESPKKRKKSNSETKFECHHCHANFKVKSYLTRHLKKHNTFKAFKCPFYKDPIVDDSTKKLINPGTKCHPTGGFSRRDTFKTHLKALHFIYPPGTKSNKRHLIGGRCAGCFKYFESNAKWLEDHIEPGVCNGAIN</sequence>
<evidence type="ECO:0000259" key="2">
    <source>
        <dbReference type="PROSITE" id="PS50157"/>
    </source>
</evidence>
<dbReference type="PROSITE" id="PS00028">
    <property type="entry name" value="ZINC_FINGER_C2H2_1"/>
    <property type="match status" value="1"/>
</dbReference>
<proteinExistence type="predicted"/>
<gene>
    <name evidence="3" type="ORF">HYPBUDRAFT_168039</name>
</gene>
<name>A0A1E4RFY8_9ASCO</name>
<accession>A0A1E4RFY8</accession>
<dbReference type="PROSITE" id="PS50157">
    <property type="entry name" value="ZINC_FINGER_C2H2_2"/>
    <property type="match status" value="1"/>
</dbReference>
<reference evidence="4" key="1">
    <citation type="submission" date="2016-05" db="EMBL/GenBank/DDBJ databases">
        <title>Comparative genomics of biotechnologically important yeasts.</title>
        <authorList>
            <consortium name="DOE Joint Genome Institute"/>
            <person name="Riley R."/>
            <person name="Haridas S."/>
            <person name="Wolfe K.H."/>
            <person name="Lopes M.R."/>
            <person name="Hittinger C.T."/>
            <person name="Goker M."/>
            <person name="Salamov A."/>
            <person name="Wisecaver J."/>
            <person name="Long T.M."/>
            <person name="Aerts A.L."/>
            <person name="Barry K."/>
            <person name="Choi C."/>
            <person name="Clum A."/>
            <person name="Coughlan A.Y."/>
            <person name="Deshpande S."/>
            <person name="Douglass A.P."/>
            <person name="Hanson S.J."/>
            <person name="Klenk H.-P."/>
            <person name="Labutti K."/>
            <person name="Lapidus A."/>
            <person name="Lindquist E."/>
            <person name="Lipzen A."/>
            <person name="Meier-Kolthoff J.P."/>
            <person name="Ohm R.A."/>
            <person name="Otillar R.P."/>
            <person name="Pangilinan J."/>
            <person name="Peng Y."/>
            <person name="Rokas A."/>
            <person name="Rosa C.A."/>
            <person name="Scheuner C."/>
            <person name="Sibirny A.A."/>
            <person name="Slot J.C."/>
            <person name="Stielow J.B."/>
            <person name="Sun H."/>
            <person name="Kurtzman C.P."/>
            <person name="Blackwell M."/>
            <person name="Grigoriev I.V."/>
            <person name="Jeffries T.W."/>
        </authorList>
    </citation>
    <scope>NUCLEOTIDE SEQUENCE [LARGE SCALE GENOMIC DNA]</scope>
    <source>
        <strain evidence="4">NRRL Y-1933</strain>
    </source>
</reference>
<dbReference type="SUPFAM" id="SSF57667">
    <property type="entry name" value="beta-beta-alpha zinc fingers"/>
    <property type="match status" value="1"/>
</dbReference>
<evidence type="ECO:0000313" key="3">
    <source>
        <dbReference type="EMBL" id="ODV66177.1"/>
    </source>
</evidence>
<dbReference type="InterPro" id="IPR036236">
    <property type="entry name" value="Znf_C2H2_sf"/>
</dbReference>
<dbReference type="InterPro" id="IPR013087">
    <property type="entry name" value="Znf_C2H2_type"/>
</dbReference>
<dbReference type="OrthoDB" id="9439903at2759"/>
<keyword evidence="1" id="KW-0479">Metal-binding</keyword>
<feature type="domain" description="C2H2-type" evidence="2">
    <location>
        <begin position="207"/>
        <end position="234"/>
    </location>
</feature>
<dbReference type="Gene3D" id="3.30.160.60">
    <property type="entry name" value="Classic Zinc Finger"/>
    <property type="match status" value="1"/>
</dbReference>
<organism evidence="3 4">
    <name type="scientific">Hyphopichia burtonii NRRL Y-1933</name>
    <dbReference type="NCBI Taxonomy" id="984485"/>
    <lineage>
        <taxon>Eukaryota</taxon>
        <taxon>Fungi</taxon>
        <taxon>Dikarya</taxon>
        <taxon>Ascomycota</taxon>
        <taxon>Saccharomycotina</taxon>
        <taxon>Pichiomycetes</taxon>
        <taxon>Debaryomycetaceae</taxon>
        <taxon>Hyphopichia</taxon>
    </lineage>
</organism>